<keyword evidence="2" id="KW-1185">Reference proteome</keyword>
<evidence type="ECO:0000313" key="1">
    <source>
        <dbReference type="EMBL" id="PNF14635.1"/>
    </source>
</evidence>
<comment type="caution">
    <text evidence="1">The sequence shown here is derived from an EMBL/GenBank/DDBJ whole genome shotgun (WGS) entry which is preliminary data.</text>
</comment>
<accession>A0A2J7PE75</accession>
<dbReference type="EMBL" id="NEVH01026108">
    <property type="protein sequence ID" value="PNF14635.1"/>
    <property type="molecule type" value="Genomic_DNA"/>
</dbReference>
<protein>
    <submittedName>
        <fullName evidence="1">Uncharacterized protein</fullName>
    </submittedName>
</protein>
<sequence length="50" mass="5776">MESAYLHREDSCQGLTLYKARQYEYGTGYTATQNYVYIAESGITDRNEKS</sequence>
<name>A0A2J7PE75_9NEOP</name>
<proteinExistence type="predicted"/>
<dbReference type="Proteomes" id="UP000235965">
    <property type="component" value="Unassembled WGS sequence"/>
</dbReference>
<dbReference type="AlphaFoldDB" id="A0A2J7PE75"/>
<evidence type="ECO:0000313" key="2">
    <source>
        <dbReference type="Proteomes" id="UP000235965"/>
    </source>
</evidence>
<organism evidence="1 2">
    <name type="scientific">Cryptotermes secundus</name>
    <dbReference type="NCBI Taxonomy" id="105785"/>
    <lineage>
        <taxon>Eukaryota</taxon>
        <taxon>Metazoa</taxon>
        <taxon>Ecdysozoa</taxon>
        <taxon>Arthropoda</taxon>
        <taxon>Hexapoda</taxon>
        <taxon>Insecta</taxon>
        <taxon>Pterygota</taxon>
        <taxon>Neoptera</taxon>
        <taxon>Polyneoptera</taxon>
        <taxon>Dictyoptera</taxon>
        <taxon>Blattodea</taxon>
        <taxon>Blattoidea</taxon>
        <taxon>Termitoidae</taxon>
        <taxon>Kalotermitidae</taxon>
        <taxon>Cryptotermitinae</taxon>
        <taxon>Cryptotermes</taxon>
    </lineage>
</organism>
<gene>
    <name evidence="1" type="ORF">B7P43_G12013</name>
</gene>
<dbReference type="InParanoid" id="A0A2J7PE75"/>
<reference evidence="1 2" key="1">
    <citation type="submission" date="2017-12" db="EMBL/GenBank/DDBJ databases">
        <title>Hemimetabolous genomes reveal molecular basis of termite eusociality.</title>
        <authorList>
            <person name="Harrison M.C."/>
            <person name="Jongepier E."/>
            <person name="Robertson H.M."/>
            <person name="Arning N."/>
            <person name="Bitard-Feildel T."/>
            <person name="Chao H."/>
            <person name="Childers C.P."/>
            <person name="Dinh H."/>
            <person name="Doddapaneni H."/>
            <person name="Dugan S."/>
            <person name="Gowin J."/>
            <person name="Greiner C."/>
            <person name="Han Y."/>
            <person name="Hu H."/>
            <person name="Hughes D.S.T."/>
            <person name="Huylmans A.-K."/>
            <person name="Kemena C."/>
            <person name="Kremer L.P.M."/>
            <person name="Lee S.L."/>
            <person name="Lopez-Ezquerra A."/>
            <person name="Mallet L."/>
            <person name="Monroy-Kuhn J.M."/>
            <person name="Moser A."/>
            <person name="Murali S.C."/>
            <person name="Muzny D.M."/>
            <person name="Otani S."/>
            <person name="Piulachs M.-D."/>
            <person name="Poelchau M."/>
            <person name="Qu J."/>
            <person name="Schaub F."/>
            <person name="Wada-Katsumata A."/>
            <person name="Worley K.C."/>
            <person name="Xie Q."/>
            <person name="Ylla G."/>
            <person name="Poulsen M."/>
            <person name="Gibbs R.A."/>
            <person name="Schal C."/>
            <person name="Richards S."/>
            <person name="Belles X."/>
            <person name="Korb J."/>
            <person name="Bornberg-Bauer E."/>
        </authorList>
    </citation>
    <scope>NUCLEOTIDE SEQUENCE [LARGE SCALE GENOMIC DNA]</scope>
    <source>
        <tissue evidence="1">Whole body</tissue>
    </source>
</reference>